<keyword evidence="4" id="KW-0564">Palmitate</keyword>
<comment type="caution">
    <text evidence="7">The sequence shown here is derived from an EMBL/GenBank/DDBJ whole genome shotgun (WGS) entry which is preliminary data.</text>
</comment>
<keyword evidence="2" id="KW-0732">Signal</keyword>
<evidence type="ECO:0000313" key="7">
    <source>
        <dbReference type="EMBL" id="HCA00938.1"/>
    </source>
</evidence>
<gene>
    <name evidence="7" type="ORF">DEO68_01865</name>
</gene>
<keyword evidence="5" id="KW-0998">Cell outer membrane</keyword>
<organism evidence="7">
    <name type="scientific">Halomonas campaniensis</name>
    <dbReference type="NCBI Taxonomy" id="213554"/>
    <lineage>
        <taxon>Bacteria</taxon>
        <taxon>Pseudomonadati</taxon>
        <taxon>Pseudomonadota</taxon>
        <taxon>Gammaproteobacteria</taxon>
        <taxon>Oceanospirillales</taxon>
        <taxon>Halomonadaceae</taxon>
        <taxon>Halomonas</taxon>
    </lineage>
</organism>
<dbReference type="Pfam" id="PF13627">
    <property type="entry name" value="LptM_cons"/>
    <property type="match status" value="1"/>
</dbReference>
<comment type="subcellular location">
    <subcellularLocation>
        <location evidence="1">Cell outer membrane</location>
        <topology evidence="1">Lipid-anchor</topology>
    </subcellularLocation>
</comment>
<dbReference type="AlphaFoldDB" id="A0A3D0KBL4"/>
<evidence type="ECO:0000256" key="4">
    <source>
        <dbReference type="ARBA" id="ARBA00023139"/>
    </source>
</evidence>
<evidence type="ECO:0000256" key="2">
    <source>
        <dbReference type="ARBA" id="ARBA00022729"/>
    </source>
</evidence>
<dbReference type="GO" id="GO:0009279">
    <property type="term" value="C:cell outer membrane"/>
    <property type="evidence" value="ECO:0007669"/>
    <property type="project" value="UniProtKB-SubCell"/>
</dbReference>
<evidence type="ECO:0000256" key="5">
    <source>
        <dbReference type="ARBA" id="ARBA00023237"/>
    </source>
</evidence>
<protein>
    <recommendedName>
        <fullName evidence="8">Lipoprotein</fullName>
    </recommendedName>
</protein>
<dbReference type="PROSITE" id="PS51257">
    <property type="entry name" value="PROKAR_LIPOPROTEIN"/>
    <property type="match status" value="1"/>
</dbReference>
<dbReference type="EMBL" id="DOTR01000011">
    <property type="protein sequence ID" value="HCA00938.1"/>
    <property type="molecule type" value="Genomic_DNA"/>
</dbReference>
<evidence type="ECO:0008006" key="8">
    <source>
        <dbReference type="Google" id="ProtNLM"/>
    </source>
</evidence>
<name>A0A3D0KBL4_9GAMM</name>
<dbReference type="InterPro" id="IPR032831">
    <property type="entry name" value="LptM_cons"/>
</dbReference>
<evidence type="ECO:0000256" key="1">
    <source>
        <dbReference type="ARBA" id="ARBA00004459"/>
    </source>
</evidence>
<proteinExistence type="predicted"/>
<reference evidence="7" key="1">
    <citation type="journal article" date="2018" name="Nat. Biotechnol.">
        <title>A standardized bacterial taxonomy based on genome phylogeny substantially revises the tree of life.</title>
        <authorList>
            <person name="Parks D.H."/>
            <person name="Chuvochina M."/>
            <person name="Waite D.W."/>
            <person name="Rinke C."/>
            <person name="Skarshewski A."/>
            <person name="Chaumeil P.A."/>
            <person name="Hugenholtz P."/>
        </authorList>
    </citation>
    <scope>NUCLEOTIDE SEQUENCE [LARGE SCALE GENOMIC DNA]</scope>
    <source>
        <strain evidence="7">UBA11284</strain>
    </source>
</reference>
<keyword evidence="3" id="KW-0472">Membrane</keyword>
<keyword evidence="6" id="KW-0449">Lipoprotein</keyword>
<accession>A0A3D0KBL4</accession>
<sequence>MKRCVTTLSAVLMIALLLVGCGQKGPLYLPDEDTHGSAAEQEG</sequence>
<dbReference type="NCBIfam" id="NF047847">
    <property type="entry name" value="SS_mature_LptM"/>
    <property type="match status" value="1"/>
</dbReference>
<evidence type="ECO:0000256" key="3">
    <source>
        <dbReference type="ARBA" id="ARBA00023136"/>
    </source>
</evidence>
<evidence type="ECO:0000256" key="6">
    <source>
        <dbReference type="ARBA" id="ARBA00023288"/>
    </source>
</evidence>